<dbReference type="GO" id="GO:0016020">
    <property type="term" value="C:membrane"/>
    <property type="evidence" value="ECO:0007669"/>
    <property type="project" value="UniProtKB-SubCell"/>
</dbReference>
<feature type="transmembrane region" description="Helical" evidence="5">
    <location>
        <begin position="105"/>
        <end position="129"/>
    </location>
</feature>
<evidence type="ECO:0000256" key="4">
    <source>
        <dbReference type="ARBA" id="ARBA00023136"/>
    </source>
</evidence>
<evidence type="ECO:0000313" key="8">
    <source>
        <dbReference type="Proteomes" id="UP000477911"/>
    </source>
</evidence>
<accession>A0A6L7FYK4</accession>
<feature type="domain" description="Yip1" evidence="6">
    <location>
        <begin position="14"/>
        <end position="159"/>
    </location>
</feature>
<reference evidence="7 8" key="1">
    <citation type="submission" date="2019-12" db="EMBL/GenBank/DDBJ databases">
        <authorList>
            <person name="Li M."/>
        </authorList>
    </citation>
    <scope>NUCLEOTIDE SEQUENCE [LARGE SCALE GENOMIC DNA]</scope>
    <source>
        <strain evidence="7 8">GBMRC 2024</strain>
    </source>
</reference>
<dbReference type="RefSeq" id="WP_160891264.1">
    <property type="nucleotide sequence ID" value="NZ_WUMU01000001.1"/>
</dbReference>
<feature type="transmembrane region" description="Helical" evidence="5">
    <location>
        <begin position="31"/>
        <end position="49"/>
    </location>
</feature>
<dbReference type="InterPro" id="IPR006977">
    <property type="entry name" value="Yip1_dom"/>
</dbReference>
<keyword evidence="8" id="KW-1185">Reference proteome</keyword>
<keyword evidence="3 5" id="KW-1133">Transmembrane helix</keyword>
<feature type="transmembrane region" description="Helical" evidence="5">
    <location>
        <begin position="61"/>
        <end position="84"/>
    </location>
</feature>
<organism evidence="7 8">
    <name type="scientific">Pseudooceanicola albus</name>
    <dbReference type="NCBI Taxonomy" id="2692189"/>
    <lineage>
        <taxon>Bacteria</taxon>
        <taxon>Pseudomonadati</taxon>
        <taxon>Pseudomonadota</taxon>
        <taxon>Alphaproteobacteria</taxon>
        <taxon>Rhodobacterales</taxon>
        <taxon>Paracoccaceae</taxon>
        <taxon>Pseudooceanicola</taxon>
    </lineage>
</organism>
<keyword evidence="4 5" id="KW-0472">Membrane</keyword>
<proteinExistence type="predicted"/>
<dbReference type="Pfam" id="PF04893">
    <property type="entry name" value="Yip1"/>
    <property type="match status" value="1"/>
</dbReference>
<feature type="transmembrane region" description="Helical" evidence="5">
    <location>
        <begin position="135"/>
        <end position="154"/>
    </location>
</feature>
<comment type="subcellular location">
    <subcellularLocation>
        <location evidence="1">Membrane</location>
        <topology evidence="1">Multi-pass membrane protein</topology>
    </subcellularLocation>
</comment>
<name>A0A6L7FYK4_9RHOB</name>
<evidence type="ECO:0000256" key="2">
    <source>
        <dbReference type="ARBA" id="ARBA00022692"/>
    </source>
</evidence>
<evidence type="ECO:0000313" key="7">
    <source>
        <dbReference type="EMBL" id="MXN16380.1"/>
    </source>
</evidence>
<evidence type="ECO:0000256" key="3">
    <source>
        <dbReference type="ARBA" id="ARBA00022989"/>
    </source>
</evidence>
<dbReference type="Proteomes" id="UP000477911">
    <property type="component" value="Unassembled WGS sequence"/>
</dbReference>
<dbReference type="EMBL" id="WUMU01000001">
    <property type="protein sequence ID" value="MXN16380.1"/>
    <property type="molecule type" value="Genomic_DNA"/>
</dbReference>
<evidence type="ECO:0000256" key="5">
    <source>
        <dbReference type="SAM" id="Phobius"/>
    </source>
</evidence>
<evidence type="ECO:0000259" key="6">
    <source>
        <dbReference type="Pfam" id="PF04893"/>
    </source>
</evidence>
<dbReference type="AlphaFoldDB" id="A0A6L7FYK4"/>
<evidence type="ECO:0000256" key="1">
    <source>
        <dbReference type="ARBA" id="ARBA00004141"/>
    </source>
</evidence>
<comment type="caution">
    <text evidence="7">The sequence shown here is derived from an EMBL/GenBank/DDBJ whole genome shotgun (WGS) entry which is preliminary data.</text>
</comment>
<protein>
    <submittedName>
        <fullName evidence="7">YIP1 family protein</fullName>
    </submittedName>
</protein>
<sequence length="166" mass="18019">MSLIGNIAATYRGPRRVLRQLLAQGPREDRALALLMGSVVMIFVVQWPRLSREALESGENLQMLLGGALFGLVFILPLLLYILAMLSHWGMRLFGGQGSGYGARLALFWALAAAMPLLVLHGLVAGLIGPGPEKALVGLGWLAVFLWFWLAGLWEAGRGPKTERNG</sequence>
<gene>
    <name evidence="7" type="ORF">GR170_00925</name>
</gene>
<keyword evidence="2 5" id="KW-0812">Transmembrane</keyword>